<keyword evidence="3" id="KW-0996">Nickel insertion</keyword>
<dbReference type="KEGG" id="suam:BOO69_09945"/>
<dbReference type="Pfam" id="PF01774">
    <property type="entry name" value="UreD"/>
    <property type="match status" value="1"/>
</dbReference>
<evidence type="ECO:0000313" key="4">
    <source>
        <dbReference type="EMBL" id="APE45407.1"/>
    </source>
</evidence>
<keyword evidence="2 3" id="KW-0143">Chaperone</keyword>
<dbReference type="EMBL" id="CP018076">
    <property type="protein sequence ID" value="APE45407.1"/>
    <property type="molecule type" value="Genomic_DNA"/>
</dbReference>
<dbReference type="STRING" id="1917485.BOO69_09945"/>
<dbReference type="HAMAP" id="MF_01384">
    <property type="entry name" value="UreD"/>
    <property type="match status" value="1"/>
</dbReference>
<comment type="similarity">
    <text evidence="1 3">Belongs to the UreD family.</text>
</comment>
<keyword evidence="5" id="KW-1185">Reference proteome</keyword>
<accession>A0A1J0WM47</accession>
<name>A0A1J0WM47_9RHOB</name>
<dbReference type="PANTHER" id="PTHR33643:SF1">
    <property type="entry name" value="UREASE ACCESSORY PROTEIN D"/>
    <property type="match status" value="1"/>
</dbReference>
<evidence type="ECO:0000256" key="3">
    <source>
        <dbReference type="HAMAP-Rule" id="MF_01384"/>
    </source>
</evidence>
<dbReference type="PANTHER" id="PTHR33643">
    <property type="entry name" value="UREASE ACCESSORY PROTEIN D"/>
    <property type="match status" value="1"/>
</dbReference>
<keyword evidence="3" id="KW-0963">Cytoplasm</keyword>
<sequence>MTVQADAEGVTRLSRLRQSGAMKLILPRVFRPDVEAVIVNTAGGVTGGDQLALAATARPGACLTLSTQAAERIYRAQPGETGRVATTLTVGQGARINWLPQETILFDHAALDRRLKVDLARDATFLMVETLVFGRAAMGEVLGNAHLRDRIAIDRDGAPLFRDGIALDGDVQAHLARPAIAGGAGAVATVVLAGVAADGFLAPLRALLPRDAGASLLPGGVLVARLLAADSFELRRALIPALLLLNDGRLPLNWRL</sequence>
<dbReference type="GO" id="GO:0016151">
    <property type="term" value="F:nickel cation binding"/>
    <property type="evidence" value="ECO:0007669"/>
    <property type="project" value="UniProtKB-UniRule"/>
</dbReference>
<dbReference type="InterPro" id="IPR002669">
    <property type="entry name" value="UreD"/>
</dbReference>
<protein>
    <recommendedName>
        <fullName evidence="3">Urease accessory protein UreD</fullName>
    </recommendedName>
</protein>
<organism evidence="4 5">
    <name type="scientific">Sulfitobacter alexandrii</name>
    <dbReference type="NCBI Taxonomy" id="1917485"/>
    <lineage>
        <taxon>Bacteria</taxon>
        <taxon>Pseudomonadati</taxon>
        <taxon>Pseudomonadota</taxon>
        <taxon>Alphaproteobacteria</taxon>
        <taxon>Rhodobacterales</taxon>
        <taxon>Roseobacteraceae</taxon>
        <taxon>Sulfitobacter</taxon>
    </lineage>
</organism>
<proteinExistence type="inferred from homology"/>
<comment type="subunit">
    <text evidence="3">UreD, UreF and UreG form a complex that acts as a GTP-hydrolysis-dependent molecular chaperone, activating the urease apoprotein by helping to assemble the nickel containing metallocenter of UreC. The UreE protein probably delivers the nickel.</text>
</comment>
<evidence type="ECO:0000256" key="2">
    <source>
        <dbReference type="ARBA" id="ARBA00023186"/>
    </source>
</evidence>
<dbReference type="Proteomes" id="UP000181897">
    <property type="component" value="Chromosome"/>
</dbReference>
<comment type="subcellular location">
    <subcellularLocation>
        <location evidence="3">Cytoplasm</location>
    </subcellularLocation>
</comment>
<evidence type="ECO:0000256" key="1">
    <source>
        <dbReference type="ARBA" id="ARBA00007177"/>
    </source>
</evidence>
<dbReference type="AlphaFoldDB" id="A0A1J0WM47"/>
<dbReference type="GO" id="GO:0005737">
    <property type="term" value="C:cytoplasm"/>
    <property type="evidence" value="ECO:0007669"/>
    <property type="project" value="UniProtKB-SubCell"/>
</dbReference>
<reference evidence="4 5" key="1">
    <citation type="submission" date="2016-11" db="EMBL/GenBank/DDBJ databases">
        <title>Complete genome sequence of Sulfitobacter sp. AM1-D1, a toxic bacteria associated with marine dinoflagellate Alexandrium minutum in East China Sea.</title>
        <authorList>
            <person name="Yang Q."/>
            <person name="Zhang X."/>
            <person name="Tian X."/>
        </authorList>
    </citation>
    <scope>NUCLEOTIDE SEQUENCE [LARGE SCALE GENOMIC DNA]</scope>
    <source>
        <strain evidence="4 5">AM1-D1</strain>
    </source>
</reference>
<gene>
    <name evidence="3" type="primary">ureD</name>
    <name evidence="4" type="ORF">BOO69_09945</name>
</gene>
<evidence type="ECO:0000313" key="5">
    <source>
        <dbReference type="Proteomes" id="UP000181897"/>
    </source>
</evidence>
<comment type="function">
    <text evidence="3">Required for maturation of urease via the functional incorporation of the urease nickel metallocenter.</text>
</comment>